<dbReference type="EMBL" id="AP025318">
    <property type="protein sequence ID" value="BDD12276.1"/>
    <property type="molecule type" value="Genomic_DNA"/>
</dbReference>
<evidence type="ECO:0000313" key="2">
    <source>
        <dbReference type="EMBL" id="BDD10894.1"/>
    </source>
</evidence>
<geneLocation type="plasmid" evidence="6 7">
    <name>pFA9</name>
</geneLocation>
<proteinExistence type="predicted"/>
<dbReference type="EMBL" id="AP025318">
    <property type="protein sequence ID" value="BDD12310.1"/>
    <property type="molecule type" value="Genomic_DNA"/>
</dbReference>
<dbReference type="KEGG" id="fax:FUAX_36570"/>
<gene>
    <name evidence="2" type="ORF">FUAX_33260</name>
    <name evidence="3" type="ORF">FUAX_36570</name>
    <name evidence="4" type="ORF">FUAX_47080</name>
    <name evidence="5" type="ORF">FUAX_47420</name>
    <name evidence="6" type="ORF">FUAX_53950</name>
</gene>
<organism evidence="4 7">
    <name type="scientific">Fulvitalea axinellae</name>
    <dbReference type="NCBI Taxonomy" id="1182444"/>
    <lineage>
        <taxon>Bacteria</taxon>
        <taxon>Pseudomonadati</taxon>
        <taxon>Bacteroidota</taxon>
        <taxon>Cytophagia</taxon>
        <taxon>Cytophagales</taxon>
        <taxon>Persicobacteraceae</taxon>
        <taxon>Fulvitalea</taxon>
    </lineage>
</organism>
<dbReference type="InterPro" id="IPR002559">
    <property type="entry name" value="Transposase_11"/>
</dbReference>
<sequence length="363" mass="42357">MESQFEYTKLQTLITSEPELKKLNKARLKLLCYLITSLIKVQKVGFRHLSEGYDSGATVTSNMRRIQRFFAKFEFPEEGFSRLIIRMIPVKGKYRIAIDRTNWKFGKRNINLLFLCVVYKGVGIPLIWKVLGDKKGNSSTAERKDLLGKFIEWFGSDMIEHITADREFIGEEWWEFLLEHGIPFYIRIKENALIGLRGGRFVNARRLFAPHKLKVAYFHPTSVTIAKVKVYVSGMKYIENGKLEYLILASPKNTRESLEIYRERWQIETMFRGFKSAGFNLEDTHLQDYGRINKLLCVIAIAFIWSYNIGIFKHDEEKPIKIKKHGRRAKSFFSYGLEEIAHALINKVETKIERLSGLFLSCT</sequence>
<dbReference type="GO" id="GO:0003677">
    <property type="term" value="F:DNA binding"/>
    <property type="evidence" value="ECO:0007669"/>
    <property type="project" value="InterPro"/>
</dbReference>
<geneLocation type="plasmid" evidence="4 7">
    <name>pFA4</name>
</geneLocation>
<evidence type="ECO:0000313" key="3">
    <source>
        <dbReference type="EMBL" id="BDD11225.1"/>
    </source>
</evidence>
<dbReference type="Proteomes" id="UP001348817">
    <property type="component" value="Plasmid pFA9"/>
</dbReference>
<dbReference type="Proteomes" id="UP001348817">
    <property type="component" value="Chromosome"/>
</dbReference>
<dbReference type="EMBL" id="AP025314">
    <property type="protein sequence ID" value="BDD11225.1"/>
    <property type="molecule type" value="Genomic_DNA"/>
</dbReference>
<dbReference type="KEGG" id="fax:FUAX_47420"/>
<dbReference type="Pfam" id="PF01609">
    <property type="entry name" value="DDE_Tnp_1"/>
    <property type="match status" value="1"/>
</dbReference>
<protein>
    <submittedName>
        <fullName evidence="4">IS4 family transposase</fullName>
    </submittedName>
</protein>
<dbReference type="GO" id="GO:0004803">
    <property type="term" value="F:transposase activity"/>
    <property type="evidence" value="ECO:0007669"/>
    <property type="project" value="InterPro"/>
</dbReference>
<dbReference type="AlphaFoldDB" id="A0AAU9CJI9"/>
<reference evidence="4 7" key="1">
    <citation type="submission" date="2021-12" db="EMBL/GenBank/DDBJ databases">
        <title>Genome sequencing of bacteria with rrn-lacking chromosome and rrn-plasmid.</title>
        <authorList>
            <person name="Anda M."/>
            <person name="Iwasaki W."/>
        </authorList>
    </citation>
    <scope>NUCLEOTIDE SEQUENCE [LARGE SCALE GENOMIC DNA]</scope>
    <source>
        <strain evidence="4 7">DSM 100852</strain>
        <plasmid evidence="4 7">pFA4</plasmid>
        <plasmid evidence="6 7">pFA9</plasmid>
    </source>
</reference>
<dbReference type="EMBL" id="AP025314">
    <property type="protein sequence ID" value="BDD10894.1"/>
    <property type="molecule type" value="Genomic_DNA"/>
</dbReference>
<dbReference type="KEGG" id="fax:FUAX_33260"/>
<accession>A0AAU9CJI9</accession>
<keyword evidence="4" id="KW-0614">Plasmid</keyword>
<dbReference type="KEGG" id="fax:FUAX_53950"/>
<dbReference type="GO" id="GO:0006313">
    <property type="term" value="P:DNA transposition"/>
    <property type="evidence" value="ECO:0007669"/>
    <property type="project" value="InterPro"/>
</dbReference>
<dbReference type="EMBL" id="AP025323">
    <property type="protein sequence ID" value="BDD12963.1"/>
    <property type="molecule type" value="Genomic_DNA"/>
</dbReference>
<dbReference type="SUPFAM" id="SSF53098">
    <property type="entry name" value="Ribonuclease H-like"/>
    <property type="match status" value="1"/>
</dbReference>
<evidence type="ECO:0000259" key="1">
    <source>
        <dbReference type="Pfam" id="PF01609"/>
    </source>
</evidence>
<dbReference type="InterPro" id="IPR012337">
    <property type="entry name" value="RNaseH-like_sf"/>
</dbReference>
<name>A0AAU9CJI9_9BACT</name>
<evidence type="ECO:0000313" key="6">
    <source>
        <dbReference type="EMBL" id="BDD12963.1"/>
    </source>
</evidence>
<dbReference type="Proteomes" id="UP001348817">
    <property type="component" value="Plasmid pFA4"/>
</dbReference>
<keyword evidence="7" id="KW-1185">Reference proteome</keyword>
<evidence type="ECO:0000313" key="5">
    <source>
        <dbReference type="EMBL" id="BDD12310.1"/>
    </source>
</evidence>
<dbReference type="NCBIfam" id="NF033591">
    <property type="entry name" value="transpos_IS4_2"/>
    <property type="match status" value="1"/>
</dbReference>
<dbReference type="Gene3D" id="3.90.350.10">
    <property type="entry name" value="Transposase Inhibitor Protein From Tn5, Chain A, domain 1"/>
    <property type="match status" value="1"/>
</dbReference>
<evidence type="ECO:0000313" key="7">
    <source>
        <dbReference type="Proteomes" id="UP001348817"/>
    </source>
</evidence>
<dbReference type="InterPro" id="IPR047658">
    <property type="entry name" value="IS4-like_transpos"/>
</dbReference>
<feature type="domain" description="Transposase IS4-like" evidence="1">
    <location>
        <begin position="93"/>
        <end position="303"/>
    </location>
</feature>
<dbReference type="KEGG" id="fax:FUAX_47080"/>
<evidence type="ECO:0000313" key="4">
    <source>
        <dbReference type="EMBL" id="BDD12276.1"/>
    </source>
</evidence>